<reference evidence="1 2" key="1">
    <citation type="journal article" date="2021" name="Hortic Res">
        <title>High-quality reference genome and annotation aids understanding of berry development for evergreen blueberry (Vaccinium darrowii).</title>
        <authorList>
            <person name="Yu J."/>
            <person name="Hulse-Kemp A.M."/>
            <person name="Babiker E."/>
            <person name="Staton M."/>
        </authorList>
    </citation>
    <scope>NUCLEOTIDE SEQUENCE [LARGE SCALE GENOMIC DNA]</scope>
    <source>
        <strain evidence="2">cv. NJ 8807/NJ 8810</strain>
        <tissue evidence="1">Young leaf</tissue>
    </source>
</reference>
<gene>
    <name evidence="1" type="ORF">Vadar_012926</name>
</gene>
<sequence>MLLGLASLNGDEAAQGKLLEKMTREDVVNQVNHRGSTALHIAAITGNIEGARMFYDCFIYQLGRHCQPHTIIHQAPHETRRPVLGRHTPGSVRRPEPRRIEGNPPARERGHRERVPGGAKVRGGVLYIRSGGCPRRLEYLHMLGIVYHVRPKRKRRRPPCPRGYGGRFGCGEEGFDQGGSEMSASEELKAKLTMIWSLREGEGVRSRR</sequence>
<dbReference type="EMBL" id="CM037161">
    <property type="protein sequence ID" value="KAH7854357.1"/>
    <property type="molecule type" value="Genomic_DNA"/>
</dbReference>
<proteinExistence type="predicted"/>
<accession>A0ACB7YLT9</accession>
<evidence type="ECO:0000313" key="1">
    <source>
        <dbReference type="EMBL" id="KAH7854357.1"/>
    </source>
</evidence>
<comment type="caution">
    <text evidence="1">The sequence shown here is derived from an EMBL/GenBank/DDBJ whole genome shotgun (WGS) entry which is preliminary data.</text>
</comment>
<protein>
    <submittedName>
        <fullName evidence="1">Uncharacterized protein</fullName>
    </submittedName>
</protein>
<dbReference type="Proteomes" id="UP000828048">
    <property type="component" value="Chromosome 11"/>
</dbReference>
<keyword evidence="2" id="KW-1185">Reference proteome</keyword>
<evidence type="ECO:0000313" key="2">
    <source>
        <dbReference type="Proteomes" id="UP000828048"/>
    </source>
</evidence>
<organism evidence="1 2">
    <name type="scientific">Vaccinium darrowii</name>
    <dbReference type="NCBI Taxonomy" id="229202"/>
    <lineage>
        <taxon>Eukaryota</taxon>
        <taxon>Viridiplantae</taxon>
        <taxon>Streptophyta</taxon>
        <taxon>Embryophyta</taxon>
        <taxon>Tracheophyta</taxon>
        <taxon>Spermatophyta</taxon>
        <taxon>Magnoliopsida</taxon>
        <taxon>eudicotyledons</taxon>
        <taxon>Gunneridae</taxon>
        <taxon>Pentapetalae</taxon>
        <taxon>asterids</taxon>
        <taxon>Ericales</taxon>
        <taxon>Ericaceae</taxon>
        <taxon>Vaccinioideae</taxon>
        <taxon>Vaccinieae</taxon>
        <taxon>Vaccinium</taxon>
    </lineage>
</organism>
<name>A0ACB7YLT9_9ERIC</name>